<name>A0A7K4BZG1_9ARCH</name>
<dbReference type="Gene3D" id="1.20.120.1190">
    <property type="match status" value="1"/>
</dbReference>
<dbReference type="PRINTS" id="PR00326">
    <property type="entry name" value="GTP1OBG"/>
</dbReference>
<evidence type="ECO:0000313" key="3">
    <source>
        <dbReference type="EMBL" id="NMA44618.1"/>
    </source>
</evidence>
<sequence length="326" mass="37333">MNLYLIEKPEKLLEIALSKGRKEAAFYPKQKTLFYTIKGKEIGRIDIVSEYIVEKLEKAVTSFPNIEELDPFNRELYECIIDVDKTRKSLALIFSSAKIIKNLRRNTIIELKEMKYVYGGEKKGLNVSKTFLGRLSSIMKKLNEPIEVYNDATKKLRELPKIDTTQECYILAGFPNAGKSTLMNKITESKPKIAPYPFTTKGLNVGYFTKRFLQIQVIDTPGLLDRPIKERNKIELKAIAAFQYLKGTIIFVVDPISNLKSQINLFNEIKKLFSDKPIWVVITKNDLATNEQIEDAKNSFVGQKIILEGKGLNNLKEELSQKTPNR</sequence>
<feature type="domain" description="OBG-type G" evidence="2">
    <location>
        <begin position="167"/>
        <end position="326"/>
    </location>
</feature>
<dbReference type="InterPro" id="IPR041623">
    <property type="entry name" value="NOG1_N"/>
</dbReference>
<dbReference type="InterPro" id="IPR031167">
    <property type="entry name" value="G_OBG"/>
</dbReference>
<dbReference type="Pfam" id="PF17835">
    <property type="entry name" value="NOG1_N"/>
    <property type="match status" value="1"/>
</dbReference>
<comment type="caution">
    <text evidence="3">The sequence shown here is derived from an EMBL/GenBank/DDBJ whole genome shotgun (WGS) entry which is preliminary data.</text>
</comment>
<keyword evidence="1" id="KW-0547">Nucleotide-binding</keyword>
<evidence type="ECO:0000313" key="4">
    <source>
        <dbReference type="Proteomes" id="UP000526302"/>
    </source>
</evidence>
<dbReference type="InterPro" id="IPR027417">
    <property type="entry name" value="P-loop_NTPase"/>
</dbReference>
<organism evidence="3 4">
    <name type="scientific">Candidatus Iainarchaeum sp</name>
    <dbReference type="NCBI Taxonomy" id="3101447"/>
    <lineage>
        <taxon>Archaea</taxon>
        <taxon>Candidatus Iainarchaeota</taxon>
        <taxon>Candidatus Iainarchaeia</taxon>
        <taxon>Candidatus Iainarchaeales</taxon>
        <taxon>Candidatus Iainarchaeaceae</taxon>
        <taxon>Candidatus Iainarchaeum</taxon>
    </lineage>
</organism>
<proteinExistence type="predicted"/>
<dbReference type="PANTHER" id="PTHR45759">
    <property type="entry name" value="NUCLEOLAR GTP-BINDING PROTEIN 1"/>
    <property type="match status" value="1"/>
</dbReference>
<dbReference type="Pfam" id="PF01926">
    <property type="entry name" value="MMR_HSR1"/>
    <property type="match status" value="1"/>
</dbReference>
<dbReference type="InterPro" id="IPR006073">
    <property type="entry name" value="GTP-bd"/>
</dbReference>
<gene>
    <name evidence="3" type="ORF">GX950_02295</name>
</gene>
<evidence type="ECO:0000256" key="1">
    <source>
        <dbReference type="ARBA" id="ARBA00022741"/>
    </source>
</evidence>
<evidence type="ECO:0000259" key="2">
    <source>
        <dbReference type="PROSITE" id="PS51710"/>
    </source>
</evidence>
<dbReference type="AlphaFoldDB" id="A0A7K4BZG1"/>
<accession>A0A7K4BZG1</accession>
<protein>
    <recommendedName>
        <fullName evidence="2">OBG-type G domain-containing protein</fullName>
    </recommendedName>
</protein>
<dbReference type="GO" id="GO:0005525">
    <property type="term" value="F:GTP binding"/>
    <property type="evidence" value="ECO:0007669"/>
    <property type="project" value="InterPro"/>
</dbReference>
<dbReference type="Proteomes" id="UP000526302">
    <property type="component" value="Unassembled WGS sequence"/>
</dbReference>
<dbReference type="PROSITE" id="PS51710">
    <property type="entry name" value="G_OBG"/>
    <property type="match status" value="1"/>
</dbReference>
<dbReference type="SUPFAM" id="SSF52540">
    <property type="entry name" value="P-loop containing nucleoside triphosphate hydrolases"/>
    <property type="match status" value="1"/>
</dbReference>
<dbReference type="EMBL" id="JAAZKV010000018">
    <property type="protein sequence ID" value="NMA44618.1"/>
    <property type="molecule type" value="Genomic_DNA"/>
</dbReference>
<reference evidence="3 4" key="1">
    <citation type="journal article" date="2020" name="Biotechnol. Biofuels">
        <title>New insights from the biogas microbiome by comprehensive genome-resolved metagenomics of nearly 1600 species originating from multiple anaerobic digesters.</title>
        <authorList>
            <person name="Campanaro S."/>
            <person name="Treu L."/>
            <person name="Rodriguez-R L.M."/>
            <person name="Kovalovszki A."/>
            <person name="Ziels R.M."/>
            <person name="Maus I."/>
            <person name="Zhu X."/>
            <person name="Kougias P.G."/>
            <person name="Basile A."/>
            <person name="Luo G."/>
            <person name="Schluter A."/>
            <person name="Konstantinidis K.T."/>
            <person name="Angelidaki I."/>
        </authorList>
    </citation>
    <scope>NUCLEOTIDE SEQUENCE [LARGE SCALE GENOMIC DNA]</scope>
    <source>
        <strain evidence="3">AS22ysBPME_79</strain>
    </source>
</reference>
<dbReference type="Gene3D" id="3.40.50.300">
    <property type="entry name" value="P-loop containing nucleotide triphosphate hydrolases"/>
    <property type="match status" value="1"/>
</dbReference>